<protein>
    <recommendedName>
        <fullName evidence="1">SGNH hydrolase-type esterase domain-containing protein</fullName>
    </recommendedName>
</protein>
<keyword evidence="3" id="KW-1185">Reference proteome</keyword>
<reference evidence="2 3" key="1">
    <citation type="submission" date="2024-03" db="EMBL/GenBank/DDBJ databases">
        <title>The Acrasis kona genome and developmental transcriptomes reveal deep origins of eukaryotic multicellular pathways.</title>
        <authorList>
            <person name="Sheikh S."/>
            <person name="Fu C.-J."/>
            <person name="Brown M.W."/>
            <person name="Baldauf S.L."/>
        </authorList>
    </citation>
    <scope>NUCLEOTIDE SEQUENCE [LARGE SCALE GENOMIC DNA]</scope>
    <source>
        <strain evidence="2 3">ATCC MYA-3509</strain>
    </source>
</reference>
<dbReference type="AlphaFoldDB" id="A0AAW2YZC5"/>
<proteinExistence type="predicted"/>
<dbReference type="InterPro" id="IPR051532">
    <property type="entry name" value="Ester_Hydrolysis_Enzymes"/>
</dbReference>
<evidence type="ECO:0000313" key="3">
    <source>
        <dbReference type="Proteomes" id="UP001431209"/>
    </source>
</evidence>
<dbReference type="Proteomes" id="UP001431209">
    <property type="component" value="Unassembled WGS sequence"/>
</dbReference>
<evidence type="ECO:0000313" key="2">
    <source>
        <dbReference type="EMBL" id="KAL0482867.1"/>
    </source>
</evidence>
<dbReference type="PANTHER" id="PTHR30383:SF5">
    <property type="entry name" value="SGNH HYDROLASE-TYPE ESTERASE DOMAIN-CONTAINING PROTEIN"/>
    <property type="match status" value="1"/>
</dbReference>
<sequence length="198" mass="22533">MSSFRNILTFGDSLTRGYHCGGRKYSPYSEALQTMLNNEHRGCRIYNAGKNGETSQEMTSRLPFELRKNKFEVAIILGGTNDIAHFTAIDIFSNIKRMHEIALENVNHSLAVSIPCSCNEETKSAGLRKTKQDVNNMLKEYASGNERIQFVDLFNDLHVKNFKGMEYDIWDDQIHLTSAGYNRMAEMIWPKLVAVLDG</sequence>
<dbReference type="PANTHER" id="PTHR30383">
    <property type="entry name" value="THIOESTERASE 1/PROTEASE 1/LYSOPHOSPHOLIPASE L1"/>
    <property type="match status" value="1"/>
</dbReference>
<comment type="caution">
    <text evidence="2">The sequence shown here is derived from an EMBL/GenBank/DDBJ whole genome shotgun (WGS) entry which is preliminary data.</text>
</comment>
<organism evidence="2 3">
    <name type="scientific">Acrasis kona</name>
    <dbReference type="NCBI Taxonomy" id="1008807"/>
    <lineage>
        <taxon>Eukaryota</taxon>
        <taxon>Discoba</taxon>
        <taxon>Heterolobosea</taxon>
        <taxon>Tetramitia</taxon>
        <taxon>Eutetramitia</taxon>
        <taxon>Acrasidae</taxon>
        <taxon>Acrasis</taxon>
    </lineage>
</organism>
<accession>A0AAW2YZC5</accession>
<gene>
    <name evidence="2" type="ORF">AKO1_014157</name>
</gene>
<dbReference type="SUPFAM" id="SSF52266">
    <property type="entry name" value="SGNH hydrolase"/>
    <property type="match status" value="1"/>
</dbReference>
<dbReference type="GO" id="GO:0004622">
    <property type="term" value="F:phosphatidylcholine lysophospholipase activity"/>
    <property type="evidence" value="ECO:0007669"/>
    <property type="project" value="TreeGrafter"/>
</dbReference>
<dbReference type="InterPro" id="IPR036514">
    <property type="entry name" value="SGNH_hydro_sf"/>
</dbReference>
<name>A0AAW2YZC5_9EUKA</name>
<dbReference type="Gene3D" id="3.40.50.1110">
    <property type="entry name" value="SGNH hydrolase"/>
    <property type="match status" value="1"/>
</dbReference>
<evidence type="ECO:0000259" key="1">
    <source>
        <dbReference type="Pfam" id="PF13472"/>
    </source>
</evidence>
<dbReference type="InterPro" id="IPR013830">
    <property type="entry name" value="SGNH_hydro"/>
</dbReference>
<dbReference type="Pfam" id="PF13472">
    <property type="entry name" value="Lipase_GDSL_2"/>
    <property type="match status" value="1"/>
</dbReference>
<dbReference type="EMBL" id="JAOPGA020000904">
    <property type="protein sequence ID" value="KAL0482867.1"/>
    <property type="molecule type" value="Genomic_DNA"/>
</dbReference>
<feature type="domain" description="SGNH hydrolase-type esterase" evidence="1">
    <location>
        <begin position="10"/>
        <end position="182"/>
    </location>
</feature>